<dbReference type="Proteomes" id="UP000305848">
    <property type="component" value="Unassembled WGS sequence"/>
</dbReference>
<proteinExistence type="predicted"/>
<keyword evidence="1" id="KW-0378">Hydrolase</keyword>
<evidence type="ECO:0000256" key="1">
    <source>
        <dbReference type="ARBA" id="ARBA00022801"/>
    </source>
</evidence>
<dbReference type="InterPro" id="IPR029018">
    <property type="entry name" value="Hex-like_dom2"/>
</dbReference>
<dbReference type="Gene3D" id="3.30.379.10">
    <property type="entry name" value="Chitobiase/beta-hexosaminidase domain 2-like"/>
    <property type="match status" value="1"/>
</dbReference>
<organism evidence="2 3">
    <name type="scientific">Ilyomonas limi</name>
    <dbReference type="NCBI Taxonomy" id="2575867"/>
    <lineage>
        <taxon>Bacteria</taxon>
        <taxon>Pseudomonadati</taxon>
        <taxon>Bacteroidota</taxon>
        <taxon>Chitinophagia</taxon>
        <taxon>Chitinophagales</taxon>
        <taxon>Chitinophagaceae</taxon>
        <taxon>Ilyomonas</taxon>
    </lineage>
</organism>
<protein>
    <recommendedName>
        <fullName evidence="4">Beta-hexosaminidase bacterial type N-terminal domain-containing protein</fullName>
    </recommendedName>
</protein>
<reference evidence="2 3" key="1">
    <citation type="submission" date="2019-05" db="EMBL/GenBank/DDBJ databases">
        <title>Panacibacter sp. strain 17mud1-8 Genome sequencing and assembly.</title>
        <authorList>
            <person name="Chhetri G."/>
        </authorList>
    </citation>
    <scope>NUCLEOTIDE SEQUENCE [LARGE SCALE GENOMIC DNA]</scope>
    <source>
        <strain evidence="2 3">17mud1-8</strain>
    </source>
</reference>
<dbReference type="OrthoDB" id="99887at2"/>
<comment type="caution">
    <text evidence="2">The sequence shown here is derived from an EMBL/GenBank/DDBJ whole genome shotgun (WGS) entry which is preliminary data.</text>
</comment>
<keyword evidence="3" id="KW-1185">Reference proteome</keyword>
<dbReference type="GO" id="GO:0016787">
    <property type="term" value="F:hydrolase activity"/>
    <property type="evidence" value="ECO:0007669"/>
    <property type="project" value="UniProtKB-KW"/>
</dbReference>
<evidence type="ECO:0008006" key="4">
    <source>
        <dbReference type="Google" id="ProtNLM"/>
    </source>
</evidence>
<name>A0A4U3KVJ5_9BACT</name>
<gene>
    <name evidence="2" type="ORF">FC093_18840</name>
</gene>
<dbReference type="SUPFAM" id="SSF55545">
    <property type="entry name" value="beta-N-acetylhexosaminidase-like domain"/>
    <property type="match status" value="1"/>
</dbReference>
<evidence type="ECO:0000313" key="2">
    <source>
        <dbReference type="EMBL" id="TKK65859.1"/>
    </source>
</evidence>
<dbReference type="EMBL" id="SZQL01000018">
    <property type="protein sequence ID" value="TKK65859.1"/>
    <property type="molecule type" value="Genomic_DNA"/>
</dbReference>
<accession>A0A4U3KVJ5</accession>
<dbReference type="GO" id="GO:0005975">
    <property type="term" value="P:carbohydrate metabolic process"/>
    <property type="evidence" value="ECO:0007669"/>
    <property type="project" value="UniProtKB-ARBA"/>
</dbReference>
<dbReference type="AlphaFoldDB" id="A0A4U3KVJ5"/>
<evidence type="ECO:0000313" key="3">
    <source>
        <dbReference type="Proteomes" id="UP000305848"/>
    </source>
</evidence>
<sequence>MIICILFFVESTNAGVERQDYTIYAQEGQSKRILYGISKLQASLSNTNNNSKLVYQYQSVPTTNAIIVGLISEPLIQSAITKLQLPIDSIPGKEGFIIRSVNNNIIITGSDASGVMYGCFELADSIKLNGKVPASIHIKDKPQMVMRGVCVGLQKPYYLPGRTVYEYPYTEQTFPWFYNKKLWIKYLDSLAEYRINSLYLWNGHPFASLVKLKEYPFAVEVDDATFKKNEDIYRFLTKEADKRGIWIIQMFYNIIVSKPFAEHYGIKTQDRERHIVPLIADYTRKSIAAFIAKYPNVGLLFTLGEAMEGAGQEDIDWFTKTIIPGVKDGLRAANIKTEPPIILRAHDTDAPDDIKAAKGLYSNLYTMAKFNGEALTTYEPRGSWAELHRTLSRLGSVQIENVHILANLEPFRYAADDFIQKCVQGMHKIYEANGVHVYPQASYWDWPYAADSTEPLLLQIDRDWLWYKEWARYSWNCNRNREGEVKYWSHQIALRLGCDDAPATDILMAYEKAGEIAPKLLRRFGITDGNRQTLTLGMRMAQLVNPERFNLFTLLYTSESPEGETLSEYAQKEWNHQPHVGETPVDIINQVKAEGDSAVAAVEKAAPYIVVDKEEFNRIKNDMYCYRALAYHYAYKAEAALHVLRYKYSDDIKDLDSALLPLQKSVEWYTTLTRLTDSTYRYANSMQTAQRKIPFRGVNATYKKWSEILPEFKKEVAAFQYHIDSMKANAGKGNTALEPLQPAKVTINSNVQYYPFTAGAKPFLHAANTISDVVPELQHLKGIVVDTLAQQQQETLLQFKNEEPVKLLVGYFVSKDSSYLQEPQLETNATANDRGQGEVIIGNALVIKQMPPVNIHTYLFERGNNKLVLPKGKVLLLGFIKGDEPIKTYDAGLTPGGKVKQVDWLFER</sequence>